<dbReference type="GO" id="GO:0140359">
    <property type="term" value="F:ABC-type transporter activity"/>
    <property type="evidence" value="ECO:0007669"/>
    <property type="project" value="InterPro"/>
</dbReference>
<dbReference type="SUPFAM" id="SSF52540">
    <property type="entry name" value="P-loop containing nucleoside triphosphate hydrolases"/>
    <property type="match status" value="1"/>
</dbReference>
<reference evidence="10 11" key="1">
    <citation type="submission" date="2016-10" db="EMBL/GenBank/DDBJ databases">
        <authorList>
            <person name="de Groot N.N."/>
        </authorList>
    </citation>
    <scope>NUCLEOTIDE SEQUENCE [LARGE SCALE GENOMIC DNA]</scope>
    <source>
        <strain evidence="10 11">CGMCC 4.7037</strain>
    </source>
</reference>
<name>A0A1H6EYY0_9ACTN</name>
<dbReference type="InterPro" id="IPR003439">
    <property type="entry name" value="ABC_transporter-like_ATP-bd"/>
</dbReference>
<evidence type="ECO:0000256" key="2">
    <source>
        <dbReference type="ARBA" id="ARBA00022692"/>
    </source>
</evidence>
<dbReference type="Gene3D" id="3.40.50.300">
    <property type="entry name" value="P-loop containing nucleotide triphosphate hydrolases"/>
    <property type="match status" value="1"/>
</dbReference>
<evidence type="ECO:0000256" key="6">
    <source>
        <dbReference type="ARBA" id="ARBA00023136"/>
    </source>
</evidence>
<dbReference type="Gene3D" id="1.20.1560.10">
    <property type="entry name" value="ABC transporter type 1, transmembrane domain"/>
    <property type="match status" value="1"/>
</dbReference>
<dbReference type="GO" id="GO:0005886">
    <property type="term" value="C:plasma membrane"/>
    <property type="evidence" value="ECO:0007669"/>
    <property type="project" value="UniProtKB-SubCell"/>
</dbReference>
<feature type="domain" description="ABC transmembrane type-1" evidence="9">
    <location>
        <begin position="133"/>
        <end position="306"/>
    </location>
</feature>
<dbReference type="PANTHER" id="PTHR24221">
    <property type="entry name" value="ATP-BINDING CASSETTE SUB-FAMILY B"/>
    <property type="match status" value="1"/>
</dbReference>
<dbReference type="EMBL" id="FNVT01000032">
    <property type="protein sequence ID" value="SEH03090.1"/>
    <property type="molecule type" value="Genomic_DNA"/>
</dbReference>
<keyword evidence="11" id="KW-1185">Reference proteome</keyword>
<comment type="subcellular location">
    <subcellularLocation>
        <location evidence="1">Cell membrane</location>
        <topology evidence="1">Multi-pass membrane protein</topology>
    </subcellularLocation>
</comment>
<feature type="transmembrane region" description="Helical" evidence="7">
    <location>
        <begin position="129"/>
        <end position="152"/>
    </location>
</feature>
<dbReference type="InterPro" id="IPR036640">
    <property type="entry name" value="ABC1_TM_sf"/>
</dbReference>
<evidence type="ECO:0000259" key="8">
    <source>
        <dbReference type="PROSITE" id="PS50893"/>
    </source>
</evidence>
<dbReference type="GO" id="GO:0005524">
    <property type="term" value="F:ATP binding"/>
    <property type="evidence" value="ECO:0007669"/>
    <property type="project" value="UniProtKB-KW"/>
</dbReference>
<dbReference type="InterPro" id="IPR017871">
    <property type="entry name" value="ABC_transporter-like_CS"/>
</dbReference>
<protein>
    <submittedName>
        <fullName evidence="10">ATP-binding cassette, subfamily B</fullName>
    </submittedName>
</protein>
<dbReference type="Proteomes" id="UP000236732">
    <property type="component" value="Unassembled WGS sequence"/>
</dbReference>
<evidence type="ECO:0000256" key="5">
    <source>
        <dbReference type="ARBA" id="ARBA00022989"/>
    </source>
</evidence>
<gene>
    <name evidence="10" type="ORF">SAMN05444920_13299</name>
</gene>
<dbReference type="InterPro" id="IPR011527">
    <property type="entry name" value="ABC1_TM_dom"/>
</dbReference>
<dbReference type="InterPro" id="IPR039421">
    <property type="entry name" value="Type_1_exporter"/>
</dbReference>
<keyword evidence="2 7" id="KW-0812">Transmembrane</keyword>
<dbReference type="PANTHER" id="PTHR24221:SF646">
    <property type="entry name" value="HAEMOLYSIN SECRETION ATP-BINDING PROTEIN"/>
    <property type="match status" value="1"/>
</dbReference>
<dbReference type="Pfam" id="PF00005">
    <property type="entry name" value="ABC_tran"/>
    <property type="match status" value="1"/>
</dbReference>
<keyword evidence="4 10" id="KW-0067">ATP-binding</keyword>
<accession>A0A1H6EYY0</accession>
<dbReference type="PROSITE" id="PS50893">
    <property type="entry name" value="ABC_TRANSPORTER_2"/>
    <property type="match status" value="1"/>
</dbReference>
<dbReference type="InterPro" id="IPR003593">
    <property type="entry name" value="AAA+_ATPase"/>
</dbReference>
<feature type="transmembrane region" description="Helical" evidence="7">
    <location>
        <begin position="245"/>
        <end position="271"/>
    </location>
</feature>
<keyword evidence="5 7" id="KW-1133">Transmembrane helix</keyword>
<proteinExistence type="predicted"/>
<dbReference type="SUPFAM" id="SSF90123">
    <property type="entry name" value="ABC transporter transmembrane region"/>
    <property type="match status" value="1"/>
</dbReference>
<dbReference type="SMART" id="SM00382">
    <property type="entry name" value="AAA"/>
    <property type="match status" value="1"/>
</dbReference>
<evidence type="ECO:0000256" key="3">
    <source>
        <dbReference type="ARBA" id="ARBA00022741"/>
    </source>
</evidence>
<feature type="domain" description="ABC transporter" evidence="8">
    <location>
        <begin position="339"/>
        <end position="584"/>
    </location>
</feature>
<dbReference type="InterPro" id="IPR027417">
    <property type="entry name" value="P-loop_NTPase"/>
</dbReference>
<dbReference type="AlphaFoldDB" id="A0A1H6EYY0"/>
<evidence type="ECO:0000259" key="9">
    <source>
        <dbReference type="PROSITE" id="PS50929"/>
    </source>
</evidence>
<organism evidence="10 11">
    <name type="scientific">Nonomuraea solani</name>
    <dbReference type="NCBI Taxonomy" id="1144553"/>
    <lineage>
        <taxon>Bacteria</taxon>
        <taxon>Bacillati</taxon>
        <taxon>Actinomycetota</taxon>
        <taxon>Actinomycetes</taxon>
        <taxon>Streptosporangiales</taxon>
        <taxon>Streptosporangiaceae</taxon>
        <taxon>Nonomuraea</taxon>
    </lineage>
</organism>
<sequence length="590" mass="63467">MTHRIRTTWHMLVLAFRADPRVATVATLLVVLASGVVAGTAVCQRWLVDAAGLGDVGGVAAAVIVGVLAYTMSSALERVQMNLRPYLADLVSVHVQHEVLRVTAHIPTIEHLERVEYLDRLTTLRRGTFSLAALCWTVVETLAAVVSLGLSLFLLAEIHPALSLLALCVTPVLVCNGKGQRLRRTAQDAVAQTVRHEEAMHALCLQPESAKEVLIAGNGPELSHRAERLWEQTTRQQRIALLKGMAWTALGWSCFFAGLAGALAIVAYLAVADRASTGDVVLVIWLAERLRQQVSGSVTGAGAIAQAGHIADHYLWLRDYADALPKGTTSAPDSLTTGISLRGVTFSYSGDETPCLMDIDLDLPAGSTVGLVGVNGAGKTTLVKLLTGMHRPDQGSIDIDGRRLADIDPAQWSARCAGAFQDFAKLQLRAREAVGVGDLRHIDDSDAIESAVDRAGARQTVMRLPDGLDTQLGTVFDGTDLSHGQWQKLALGRAMMRTSPLLLIFDEPTAALDPQAEHDLFESFAHQAQTARRRGAITILVSHRFSTVHMADVIVVLSDGRVAESGSHAELLALGGHYAELYNTQVQAYR</sequence>
<evidence type="ECO:0000313" key="11">
    <source>
        <dbReference type="Proteomes" id="UP000236732"/>
    </source>
</evidence>
<dbReference type="PROSITE" id="PS50929">
    <property type="entry name" value="ABC_TM1F"/>
    <property type="match status" value="1"/>
</dbReference>
<dbReference type="GO" id="GO:0034040">
    <property type="term" value="F:ATPase-coupled lipid transmembrane transporter activity"/>
    <property type="evidence" value="ECO:0007669"/>
    <property type="project" value="TreeGrafter"/>
</dbReference>
<dbReference type="GO" id="GO:0016887">
    <property type="term" value="F:ATP hydrolysis activity"/>
    <property type="evidence" value="ECO:0007669"/>
    <property type="project" value="InterPro"/>
</dbReference>
<feature type="transmembrane region" description="Helical" evidence="7">
    <location>
        <begin position="158"/>
        <end position="175"/>
    </location>
</feature>
<evidence type="ECO:0000256" key="7">
    <source>
        <dbReference type="SAM" id="Phobius"/>
    </source>
</evidence>
<keyword evidence="6 7" id="KW-0472">Membrane</keyword>
<dbReference type="PROSITE" id="PS00211">
    <property type="entry name" value="ABC_TRANSPORTER_1"/>
    <property type="match status" value="1"/>
</dbReference>
<feature type="transmembrane region" description="Helical" evidence="7">
    <location>
        <begin position="57"/>
        <end position="76"/>
    </location>
</feature>
<keyword evidence="3" id="KW-0547">Nucleotide-binding</keyword>
<evidence type="ECO:0000256" key="4">
    <source>
        <dbReference type="ARBA" id="ARBA00022840"/>
    </source>
</evidence>
<evidence type="ECO:0000256" key="1">
    <source>
        <dbReference type="ARBA" id="ARBA00004651"/>
    </source>
</evidence>
<evidence type="ECO:0000313" key="10">
    <source>
        <dbReference type="EMBL" id="SEH03090.1"/>
    </source>
</evidence>